<dbReference type="InterPro" id="IPR000792">
    <property type="entry name" value="Tscrpt_reg_LuxR_C"/>
</dbReference>
<dbReference type="InterPro" id="IPR016032">
    <property type="entry name" value="Sig_transdc_resp-reg_C-effctor"/>
</dbReference>
<dbReference type="PROSITE" id="PS50110">
    <property type="entry name" value="RESPONSE_REGULATORY"/>
    <property type="match status" value="1"/>
</dbReference>
<dbReference type="PROSITE" id="PS50043">
    <property type="entry name" value="HTH_LUXR_2"/>
    <property type="match status" value="1"/>
</dbReference>
<dbReference type="CDD" id="cd17535">
    <property type="entry name" value="REC_NarL-like"/>
    <property type="match status" value="1"/>
</dbReference>
<evidence type="ECO:0000259" key="5">
    <source>
        <dbReference type="PROSITE" id="PS50110"/>
    </source>
</evidence>
<evidence type="ECO:0000313" key="7">
    <source>
        <dbReference type="Proteomes" id="UP001165384"/>
    </source>
</evidence>
<dbReference type="Proteomes" id="UP001165384">
    <property type="component" value="Unassembled WGS sequence"/>
</dbReference>
<dbReference type="InterPro" id="IPR001789">
    <property type="entry name" value="Sig_transdc_resp-reg_receiver"/>
</dbReference>
<evidence type="ECO:0000256" key="3">
    <source>
        <dbReference type="PROSITE-ProRule" id="PRU00169"/>
    </source>
</evidence>
<evidence type="ECO:0000259" key="4">
    <source>
        <dbReference type="PROSITE" id="PS50043"/>
    </source>
</evidence>
<accession>A0ABS9K6I5</accession>
<dbReference type="SMART" id="SM00448">
    <property type="entry name" value="REC"/>
    <property type="match status" value="1"/>
</dbReference>
<dbReference type="PANTHER" id="PTHR43214:SF43">
    <property type="entry name" value="TWO-COMPONENT RESPONSE REGULATOR"/>
    <property type="match status" value="1"/>
</dbReference>
<dbReference type="Pfam" id="PF00196">
    <property type="entry name" value="GerE"/>
    <property type="match status" value="1"/>
</dbReference>
<name>A0ABS9K6I5_9RHOO</name>
<dbReference type="Pfam" id="PF00072">
    <property type="entry name" value="Response_reg"/>
    <property type="match status" value="1"/>
</dbReference>
<evidence type="ECO:0000256" key="2">
    <source>
        <dbReference type="ARBA" id="ARBA00023125"/>
    </source>
</evidence>
<reference evidence="6" key="1">
    <citation type="submission" date="2022-01" db="EMBL/GenBank/DDBJ databases">
        <authorList>
            <person name="Jo J.-H."/>
            <person name="Im W.-T."/>
        </authorList>
    </citation>
    <scope>NUCLEOTIDE SEQUENCE</scope>
    <source>
        <strain evidence="6">XY25</strain>
    </source>
</reference>
<organism evidence="6 7">
    <name type="scientific">Dechloromonas hankyongensis</name>
    <dbReference type="NCBI Taxonomy" id="2908002"/>
    <lineage>
        <taxon>Bacteria</taxon>
        <taxon>Pseudomonadati</taxon>
        <taxon>Pseudomonadota</taxon>
        <taxon>Betaproteobacteria</taxon>
        <taxon>Rhodocyclales</taxon>
        <taxon>Azonexaceae</taxon>
        <taxon>Dechloromonas</taxon>
    </lineage>
</organism>
<sequence length="211" mass="22955">MLRVAIVDDHEIVRAGFREMLADESGIAIAFEAASGEEALARLPGSACDVLLLDLALPGQSGVDVLRTLRQHHVDLRVLVLTGYPEERYALTMIRHGADGYLSKECGQAELLQAVRTVAQGRRYLSPYVAELLAGRVAGTVAEAPHQQLSERELQVFLRLAQGQSVSKIGTVLHLSVKTVSTYRSRLLEKLGVESNAELAAYALRNGLLVE</sequence>
<feature type="domain" description="HTH luxR-type" evidence="4">
    <location>
        <begin position="142"/>
        <end position="207"/>
    </location>
</feature>
<dbReference type="InterPro" id="IPR011006">
    <property type="entry name" value="CheY-like_superfamily"/>
</dbReference>
<feature type="domain" description="Response regulatory" evidence="5">
    <location>
        <begin position="3"/>
        <end position="119"/>
    </location>
</feature>
<dbReference type="SUPFAM" id="SSF46894">
    <property type="entry name" value="C-terminal effector domain of the bipartite response regulators"/>
    <property type="match status" value="1"/>
</dbReference>
<feature type="modified residue" description="4-aspartylphosphate" evidence="3">
    <location>
        <position position="54"/>
    </location>
</feature>
<keyword evidence="2" id="KW-0238">DNA-binding</keyword>
<dbReference type="CDD" id="cd06170">
    <property type="entry name" value="LuxR_C_like"/>
    <property type="match status" value="1"/>
</dbReference>
<evidence type="ECO:0000313" key="6">
    <source>
        <dbReference type="EMBL" id="MCG2578694.1"/>
    </source>
</evidence>
<proteinExistence type="predicted"/>
<comment type="caution">
    <text evidence="6">The sequence shown here is derived from an EMBL/GenBank/DDBJ whole genome shotgun (WGS) entry which is preliminary data.</text>
</comment>
<evidence type="ECO:0000256" key="1">
    <source>
        <dbReference type="ARBA" id="ARBA00022553"/>
    </source>
</evidence>
<keyword evidence="1 3" id="KW-0597">Phosphoprotein</keyword>
<dbReference type="InterPro" id="IPR039420">
    <property type="entry name" value="WalR-like"/>
</dbReference>
<dbReference type="PRINTS" id="PR00038">
    <property type="entry name" value="HTHLUXR"/>
</dbReference>
<gene>
    <name evidence="6" type="ORF">LZ012_16975</name>
</gene>
<dbReference type="SUPFAM" id="SSF52172">
    <property type="entry name" value="CheY-like"/>
    <property type="match status" value="1"/>
</dbReference>
<protein>
    <submittedName>
        <fullName evidence="6">Response regulator transcription factor</fullName>
    </submittedName>
</protein>
<dbReference type="SMART" id="SM00421">
    <property type="entry name" value="HTH_LUXR"/>
    <property type="match status" value="1"/>
</dbReference>
<dbReference type="Gene3D" id="3.40.50.2300">
    <property type="match status" value="1"/>
</dbReference>
<keyword evidence="7" id="KW-1185">Reference proteome</keyword>
<dbReference type="EMBL" id="JAKLTN010000004">
    <property type="protein sequence ID" value="MCG2578694.1"/>
    <property type="molecule type" value="Genomic_DNA"/>
</dbReference>
<dbReference type="PANTHER" id="PTHR43214">
    <property type="entry name" value="TWO-COMPONENT RESPONSE REGULATOR"/>
    <property type="match status" value="1"/>
</dbReference>
<dbReference type="PROSITE" id="PS00622">
    <property type="entry name" value="HTH_LUXR_1"/>
    <property type="match status" value="1"/>
</dbReference>
<dbReference type="RefSeq" id="WP_275712084.1">
    <property type="nucleotide sequence ID" value="NZ_JAKLTN010000004.1"/>
</dbReference>
<dbReference type="InterPro" id="IPR058245">
    <property type="entry name" value="NreC/VraR/RcsB-like_REC"/>
</dbReference>